<dbReference type="PANTHER" id="PTHR39515">
    <property type="entry name" value="CONSERVED PROTEIN"/>
    <property type="match status" value="1"/>
</dbReference>
<evidence type="ECO:0000313" key="3">
    <source>
        <dbReference type="Proteomes" id="UP001501821"/>
    </source>
</evidence>
<sequence>MEAVTHPDRLEQLGSELVVQSARLVRLVRRSLAQPAGVRVLSLLDELGPTGVSALAAADHCSQPTMTGQVRQLKEHGWVQGAPNPDDARGTLVSLTDAGRAELTRVRADHGRMVAERLRRTQEYDDQQVAAAVELLRTVLENPTDDTTDENPGRNPS</sequence>
<dbReference type="Gene3D" id="1.10.10.10">
    <property type="entry name" value="Winged helix-like DNA-binding domain superfamily/Winged helix DNA-binding domain"/>
    <property type="match status" value="1"/>
</dbReference>
<dbReference type="SMART" id="SM00347">
    <property type="entry name" value="HTH_MARR"/>
    <property type="match status" value="1"/>
</dbReference>
<reference evidence="3" key="1">
    <citation type="journal article" date="2019" name="Int. J. Syst. Evol. Microbiol.">
        <title>The Global Catalogue of Microorganisms (GCM) 10K type strain sequencing project: providing services to taxonomists for standard genome sequencing and annotation.</title>
        <authorList>
            <consortium name="The Broad Institute Genomics Platform"/>
            <consortium name="The Broad Institute Genome Sequencing Center for Infectious Disease"/>
            <person name="Wu L."/>
            <person name="Ma J."/>
        </authorList>
    </citation>
    <scope>NUCLEOTIDE SEQUENCE [LARGE SCALE GENOMIC DNA]</scope>
    <source>
        <strain evidence="3">JCM 16953</strain>
    </source>
</reference>
<dbReference type="InterPro" id="IPR000835">
    <property type="entry name" value="HTH_MarR-typ"/>
</dbReference>
<feature type="domain" description="HTH marR-type" evidence="1">
    <location>
        <begin position="1"/>
        <end position="141"/>
    </location>
</feature>
<evidence type="ECO:0000259" key="1">
    <source>
        <dbReference type="PROSITE" id="PS50995"/>
    </source>
</evidence>
<proteinExistence type="predicted"/>
<name>A0ABP7I4T5_9ACTN</name>
<dbReference type="EMBL" id="BAABAH010000002">
    <property type="protein sequence ID" value="GAA3809662.1"/>
    <property type="molecule type" value="Genomic_DNA"/>
</dbReference>
<dbReference type="SUPFAM" id="SSF46785">
    <property type="entry name" value="Winged helix' DNA-binding domain"/>
    <property type="match status" value="1"/>
</dbReference>
<accession>A0ABP7I4T5</accession>
<dbReference type="Proteomes" id="UP001501821">
    <property type="component" value="Unassembled WGS sequence"/>
</dbReference>
<gene>
    <name evidence="2" type="ORF">GCM10022242_10460</name>
</gene>
<dbReference type="InterPro" id="IPR052526">
    <property type="entry name" value="HTH-type_Bedaq_tolerance"/>
</dbReference>
<keyword evidence="3" id="KW-1185">Reference proteome</keyword>
<dbReference type="InterPro" id="IPR036390">
    <property type="entry name" value="WH_DNA-bd_sf"/>
</dbReference>
<evidence type="ECO:0000313" key="2">
    <source>
        <dbReference type="EMBL" id="GAA3809662.1"/>
    </source>
</evidence>
<organism evidence="2 3">
    <name type="scientific">Nocardioides panacisoli</name>
    <dbReference type="NCBI Taxonomy" id="627624"/>
    <lineage>
        <taxon>Bacteria</taxon>
        <taxon>Bacillati</taxon>
        <taxon>Actinomycetota</taxon>
        <taxon>Actinomycetes</taxon>
        <taxon>Propionibacteriales</taxon>
        <taxon>Nocardioidaceae</taxon>
        <taxon>Nocardioides</taxon>
    </lineage>
</organism>
<comment type="caution">
    <text evidence="2">The sequence shown here is derived from an EMBL/GenBank/DDBJ whole genome shotgun (WGS) entry which is preliminary data.</text>
</comment>
<dbReference type="Pfam" id="PF01047">
    <property type="entry name" value="MarR"/>
    <property type="match status" value="1"/>
</dbReference>
<protein>
    <submittedName>
        <fullName evidence="2">MarR family transcriptional regulator</fullName>
    </submittedName>
</protein>
<dbReference type="PANTHER" id="PTHR39515:SF2">
    <property type="entry name" value="HTH-TYPE TRANSCRIPTIONAL REGULATOR RV0880"/>
    <property type="match status" value="1"/>
</dbReference>
<dbReference type="PROSITE" id="PS50995">
    <property type="entry name" value="HTH_MARR_2"/>
    <property type="match status" value="1"/>
</dbReference>
<dbReference type="InterPro" id="IPR036388">
    <property type="entry name" value="WH-like_DNA-bd_sf"/>
</dbReference>